<accession>A0ABP3JDS5</accession>
<sequence>MTRTRNQSSGATERPVQRWAELTAHAIPLVLLPQCLWRLPFAVHFEMGMRDQGGMPSPWISVPYVLGLSVITELLALLSFALVRGWGEVVPARVPGIGGRRVPPKAAVACAVVGGLAATAFWAPTVLSWFHVIPEGPGYVNGWWEALAKVCIAPGTLWGPMVLALACAYAARRRGTTR</sequence>
<evidence type="ECO:0000313" key="2">
    <source>
        <dbReference type="EMBL" id="GAA0450418.1"/>
    </source>
</evidence>
<reference evidence="3" key="1">
    <citation type="journal article" date="2019" name="Int. J. Syst. Evol. Microbiol.">
        <title>The Global Catalogue of Microorganisms (GCM) 10K type strain sequencing project: providing services to taxonomists for standard genome sequencing and annotation.</title>
        <authorList>
            <consortium name="The Broad Institute Genomics Platform"/>
            <consortium name="The Broad Institute Genome Sequencing Center for Infectious Disease"/>
            <person name="Wu L."/>
            <person name="Ma J."/>
        </authorList>
    </citation>
    <scope>NUCLEOTIDE SEQUENCE [LARGE SCALE GENOMIC DNA]</scope>
    <source>
        <strain evidence="3">JCM 10649</strain>
    </source>
</reference>
<keyword evidence="1" id="KW-0472">Membrane</keyword>
<keyword evidence="1" id="KW-0812">Transmembrane</keyword>
<organism evidence="2 3">
    <name type="scientific">Streptomyces stramineus</name>
    <dbReference type="NCBI Taxonomy" id="173861"/>
    <lineage>
        <taxon>Bacteria</taxon>
        <taxon>Bacillati</taxon>
        <taxon>Actinomycetota</taxon>
        <taxon>Actinomycetes</taxon>
        <taxon>Kitasatosporales</taxon>
        <taxon>Streptomycetaceae</taxon>
        <taxon>Streptomyces</taxon>
    </lineage>
</organism>
<evidence type="ECO:0000256" key="1">
    <source>
        <dbReference type="SAM" id="Phobius"/>
    </source>
</evidence>
<dbReference type="Proteomes" id="UP001499895">
    <property type="component" value="Unassembled WGS sequence"/>
</dbReference>
<feature type="transmembrane region" description="Helical" evidence="1">
    <location>
        <begin position="106"/>
        <end position="132"/>
    </location>
</feature>
<feature type="transmembrane region" description="Helical" evidence="1">
    <location>
        <begin position="59"/>
        <end position="85"/>
    </location>
</feature>
<name>A0ABP3JDS5_9ACTN</name>
<feature type="transmembrane region" description="Helical" evidence="1">
    <location>
        <begin position="152"/>
        <end position="171"/>
    </location>
</feature>
<dbReference type="RefSeq" id="WP_344086602.1">
    <property type="nucleotide sequence ID" value="NZ_BAAAHB010000007.1"/>
</dbReference>
<keyword evidence="3" id="KW-1185">Reference proteome</keyword>
<keyword evidence="1" id="KW-1133">Transmembrane helix</keyword>
<evidence type="ECO:0000313" key="3">
    <source>
        <dbReference type="Proteomes" id="UP001499895"/>
    </source>
</evidence>
<protein>
    <submittedName>
        <fullName evidence="2">Uncharacterized protein</fullName>
    </submittedName>
</protein>
<proteinExistence type="predicted"/>
<dbReference type="EMBL" id="BAAAHB010000007">
    <property type="protein sequence ID" value="GAA0450418.1"/>
    <property type="molecule type" value="Genomic_DNA"/>
</dbReference>
<gene>
    <name evidence="2" type="ORF">GCM10009544_11550</name>
</gene>
<comment type="caution">
    <text evidence="2">The sequence shown here is derived from an EMBL/GenBank/DDBJ whole genome shotgun (WGS) entry which is preliminary data.</text>
</comment>
<feature type="transmembrane region" description="Helical" evidence="1">
    <location>
        <begin position="20"/>
        <end position="39"/>
    </location>
</feature>